<dbReference type="Proteomes" id="UP001320245">
    <property type="component" value="Unassembled WGS sequence"/>
</dbReference>
<proteinExistence type="predicted"/>
<accession>A0AAN9TYR6</accession>
<evidence type="ECO:0000313" key="2">
    <source>
        <dbReference type="EMBL" id="KAK7732268.1"/>
    </source>
</evidence>
<name>A0AAN9TYR6_9PEZI</name>
<dbReference type="Gene3D" id="1.10.600.10">
    <property type="entry name" value="Farnesyl Diphosphate Synthase"/>
    <property type="match status" value="1"/>
</dbReference>
<sequence length="474" mass="53763">MESGTSSQSPNPPDTATQKRATGLPPSLPSQPKRVADVALAQAALLQDQGRRNQEEEAEATLQPESPREPADSHNDNVSDHQLDDDPGSARAPINLEDRDEGAELIYFKRAGEHPYIPMPRVKDVSVLIPSVDEVLPSWPKPAMNKLLDTLKAEFEEKNAGRVKSLWLRDDDYQKLIDSDPVTLACQLWPDANDKELRMATDLVIWATSWNILLKTSAPMYHHAFKSRIDWFKLRVDIAAESVWVSYGDEVDRPDLIDENLDCYDARKIIDRVFSFMIDVYGQESLVVMDSFADAVCAYVDSTGAATRLWANGDILTPDDYREKCMGRDHISPLVMLPPVKGYAWDPYCSESYDELLHQATRIIRLTHDIFSVREDMAMGNISSSVIVGFLHTKDITDALLDACRELKTARQSFEDTVLEIARTPKDNTVTQRFRTKADYLRRLCVGNWMWSVENKRWGCAKYRQPDGSIMMEF</sequence>
<feature type="compositionally biased region" description="Low complexity" evidence="1">
    <location>
        <begin position="37"/>
        <end position="48"/>
    </location>
</feature>
<dbReference type="EMBL" id="JAJSPL020000052">
    <property type="protein sequence ID" value="KAK7732268.1"/>
    <property type="molecule type" value="Genomic_DNA"/>
</dbReference>
<protein>
    <recommendedName>
        <fullName evidence="4">Terpene synthase</fullName>
    </recommendedName>
</protein>
<feature type="region of interest" description="Disordered" evidence="1">
    <location>
        <begin position="1"/>
        <end position="97"/>
    </location>
</feature>
<organism evidence="2 3">
    <name type="scientific">Cytospora paraplurivora</name>
    <dbReference type="NCBI Taxonomy" id="2898453"/>
    <lineage>
        <taxon>Eukaryota</taxon>
        <taxon>Fungi</taxon>
        <taxon>Dikarya</taxon>
        <taxon>Ascomycota</taxon>
        <taxon>Pezizomycotina</taxon>
        <taxon>Sordariomycetes</taxon>
        <taxon>Sordariomycetidae</taxon>
        <taxon>Diaporthales</taxon>
        <taxon>Cytosporaceae</taxon>
        <taxon>Cytospora</taxon>
    </lineage>
</organism>
<feature type="compositionally biased region" description="Basic and acidic residues" evidence="1">
    <location>
        <begin position="66"/>
        <end position="84"/>
    </location>
</feature>
<dbReference type="SUPFAM" id="SSF48576">
    <property type="entry name" value="Terpenoid synthases"/>
    <property type="match status" value="1"/>
</dbReference>
<dbReference type="InterPro" id="IPR008949">
    <property type="entry name" value="Isoprenoid_synthase_dom_sf"/>
</dbReference>
<keyword evidence="3" id="KW-1185">Reference proteome</keyword>
<evidence type="ECO:0000256" key="1">
    <source>
        <dbReference type="SAM" id="MobiDB-lite"/>
    </source>
</evidence>
<reference evidence="2 3" key="1">
    <citation type="journal article" date="2023" name="PLoS ONE">
        <title>Cytospora paraplurivora sp. nov. isolated from orchards with fruit tree decline syndrome in Ontario, Canada.</title>
        <authorList>
            <person name="Ilyukhin E."/>
            <person name="Nguyen H.D.T."/>
            <person name="Castle A.J."/>
            <person name="Ellouze W."/>
        </authorList>
    </citation>
    <scope>NUCLEOTIDE SEQUENCE [LARGE SCALE GENOMIC DNA]</scope>
    <source>
        <strain evidence="2 3">FDS-564</strain>
    </source>
</reference>
<comment type="caution">
    <text evidence="2">The sequence shown here is derived from an EMBL/GenBank/DDBJ whole genome shotgun (WGS) entry which is preliminary data.</text>
</comment>
<dbReference type="Pfam" id="PF19086">
    <property type="entry name" value="Terpene_syn_C_2"/>
    <property type="match status" value="1"/>
</dbReference>
<evidence type="ECO:0008006" key="4">
    <source>
        <dbReference type="Google" id="ProtNLM"/>
    </source>
</evidence>
<feature type="compositionally biased region" description="Polar residues" evidence="1">
    <location>
        <begin position="1"/>
        <end position="20"/>
    </location>
</feature>
<evidence type="ECO:0000313" key="3">
    <source>
        <dbReference type="Proteomes" id="UP001320245"/>
    </source>
</evidence>
<gene>
    <name evidence="2" type="ORF">SLS53_008557</name>
</gene>
<dbReference type="AlphaFoldDB" id="A0AAN9TYR6"/>